<evidence type="ECO:0000313" key="2">
    <source>
        <dbReference type="EMBL" id="STZ28136.1"/>
    </source>
</evidence>
<dbReference type="Proteomes" id="UP000255024">
    <property type="component" value="Unassembled WGS sequence"/>
</dbReference>
<feature type="signal peptide" evidence="1">
    <location>
        <begin position="1"/>
        <end position="18"/>
    </location>
</feature>
<evidence type="ECO:0000256" key="1">
    <source>
        <dbReference type="SAM" id="SignalP"/>
    </source>
</evidence>
<keyword evidence="3" id="KW-1185">Reference proteome</keyword>
<sequence>MKKLLVGLALALSFGSFANTGEIDKQEEQRLERINCYEIQIYAVTLNQGVEVNSTRIGIHHKSCTDSESRIWYQEVVSSYDGMFHYDRQTQTGILVQIPLMPHQMPDDVCGIYTTMPVTPK</sequence>
<name>A0A378RM99_MYROD</name>
<dbReference type="AlphaFoldDB" id="A0A378RM99"/>
<dbReference type="RefSeq" id="WP_115090992.1">
    <property type="nucleotide sequence ID" value="NZ_CP068107.1"/>
</dbReference>
<protein>
    <submittedName>
        <fullName evidence="2">Uncharacterized protein</fullName>
    </submittedName>
</protein>
<feature type="chain" id="PRO_5016623163" evidence="1">
    <location>
        <begin position="19"/>
        <end position="121"/>
    </location>
</feature>
<dbReference type="EMBL" id="UGQL01000001">
    <property type="protein sequence ID" value="STZ28136.1"/>
    <property type="molecule type" value="Genomic_DNA"/>
</dbReference>
<gene>
    <name evidence="2" type="ORF">NCTC11179_01677</name>
</gene>
<evidence type="ECO:0000313" key="3">
    <source>
        <dbReference type="Proteomes" id="UP000255024"/>
    </source>
</evidence>
<organism evidence="2 3">
    <name type="scientific">Myroides odoratus</name>
    <name type="common">Flavobacterium odoratum</name>
    <dbReference type="NCBI Taxonomy" id="256"/>
    <lineage>
        <taxon>Bacteria</taxon>
        <taxon>Pseudomonadati</taxon>
        <taxon>Bacteroidota</taxon>
        <taxon>Flavobacteriia</taxon>
        <taxon>Flavobacteriales</taxon>
        <taxon>Flavobacteriaceae</taxon>
        <taxon>Myroides</taxon>
    </lineage>
</organism>
<proteinExistence type="predicted"/>
<reference evidence="2 3" key="1">
    <citation type="submission" date="2018-06" db="EMBL/GenBank/DDBJ databases">
        <authorList>
            <consortium name="Pathogen Informatics"/>
            <person name="Doyle S."/>
        </authorList>
    </citation>
    <scope>NUCLEOTIDE SEQUENCE [LARGE SCALE GENOMIC DNA]</scope>
    <source>
        <strain evidence="2 3">NCTC11179</strain>
    </source>
</reference>
<keyword evidence="1" id="KW-0732">Signal</keyword>
<accession>A0A378RM99</accession>